<dbReference type="OrthoDB" id="2705520at2"/>
<accession>A0A1G6PWP6</accession>
<dbReference type="STRING" id="361279.SAMN05421663_104291"/>
<sequence length="89" mass="10125">MGKEVAINMEVFESNVSSLKASAEALLFSQHKSYTLEKTNIAPFTKDLEQMIKAIELLDRYKTLLTQDIQTLKEVGETMRDTDEQLGKK</sequence>
<reference evidence="2" key="1">
    <citation type="submission" date="2016-10" db="EMBL/GenBank/DDBJ databases">
        <authorList>
            <person name="Varghese N."/>
            <person name="Submissions S."/>
        </authorList>
    </citation>
    <scope>NUCLEOTIDE SEQUENCE [LARGE SCALE GENOMIC DNA]</scope>
    <source>
        <strain evidence="2">DSM 21620</strain>
    </source>
</reference>
<protein>
    <submittedName>
        <fullName evidence="1">Type VII secretion effector, SACOL2603 family</fullName>
    </submittedName>
</protein>
<organism evidence="1 2">
    <name type="scientific">Terribacillus halophilus</name>
    <dbReference type="NCBI Taxonomy" id="361279"/>
    <lineage>
        <taxon>Bacteria</taxon>
        <taxon>Bacillati</taxon>
        <taxon>Bacillota</taxon>
        <taxon>Bacilli</taxon>
        <taxon>Bacillales</taxon>
        <taxon>Bacillaceae</taxon>
        <taxon>Terribacillus</taxon>
    </lineage>
</organism>
<name>A0A1G6PWP6_9BACI</name>
<dbReference type="InterPro" id="IPR021477">
    <property type="entry name" value="TVIIS_effector_SACOL2603_fam"/>
</dbReference>
<gene>
    <name evidence="1" type="ORF">SAMN05421663_104291</name>
</gene>
<dbReference type="Pfam" id="PF17279">
    <property type="entry name" value="DUF5344"/>
    <property type="match status" value="1"/>
</dbReference>
<dbReference type="AlphaFoldDB" id="A0A1G6PWP6"/>
<evidence type="ECO:0000313" key="2">
    <source>
        <dbReference type="Proteomes" id="UP000198666"/>
    </source>
</evidence>
<dbReference type="InterPro" id="IPR046318">
    <property type="entry name" value="DUF5344"/>
</dbReference>
<dbReference type="Proteomes" id="UP000198666">
    <property type="component" value="Unassembled WGS sequence"/>
</dbReference>
<dbReference type="RefSeq" id="WP_093727069.1">
    <property type="nucleotide sequence ID" value="NZ_FMZB01000004.1"/>
</dbReference>
<dbReference type="EMBL" id="FMZB01000004">
    <property type="protein sequence ID" value="SDC84539.1"/>
    <property type="molecule type" value="Genomic_DNA"/>
</dbReference>
<dbReference type="NCBIfam" id="TIGR04197">
    <property type="entry name" value="T7SS_SACOL2603"/>
    <property type="match status" value="1"/>
</dbReference>
<evidence type="ECO:0000313" key="1">
    <source>
        <dbReference type="EMBL" id="SDC84539.1"/>
    </source>
</evidence>
<keyword evidence="2" id="KW-1185">Reference proteome</keyword>
<proteinExistence type="predicted"/>